<protein>
    <submittedName>
        <fullName evidence="2">Uncharacterized protein</fullName>
    </submittedName>
</protein>
<proteinExistence type="predicted"/>
<evidence type="ECO:0000313" key="2">
    <source>
        <dbReference type="EMBL" id="KAG0587039.1"/>
    </source>
</evidence>
<reference evidence="2" key="1">
    <citation type="submission" date="2020-06" db="EMBL/GenBank/DDBJ databases">
        <title>WGS assembly of Ceratodon purpureus strain R40.</title>
        <authorList>
            <person name="Carey S.B."/>
            <person name="Jenkins J."/>
            <person name="Shu S."/>
            <person name="Lovell J.T."/>
            <person name="Sreedasyam A."/>
            <person name="Maumus F."/>
            <person name="Tiley G.P."/>
            <person name="Fernandez-Pozo N."/>
            <person name="Barry K."/>
            <person name="Chen C."/>
            <person name="Wang M."/>
            <person name="Lipzen A."/>
            <person name="Daum C."/>
            <person name="Saski C.A."/>
            <person name="Payton A.C."/>
            <person name="Mcbreen J.C."/>
            <person name="Conrad R.E."/>
            <person name="Kollar L.M."/>
            <person name="Olsson S."/>
            <person name="Huttunen S."/>
            <person name="Landis J.B."/>
            <person name="Wickett N.J."/>
            <person name="Johnson M.G."/>
            <person name="Rensing S.A."/>
            <person name="Grimwood J."/>
            <person name="Schmutz J."/>
            <person name="Mcdaniel S.F."/>
        </authorList>
    </citation>
    <scope>NUCLEOTIDE SEQUENCE</scope>
    <source>
        <strain evidence="2">R40</strain>
    </source>
</reference>
<accession>A0A8T0IVQ6</accession>
<keyword evidence="1" id="KW-0812">Transmembrane</keyword>
<comment type="caution">
    <text evidence="2">The sequence shown here is derived from an EMBL/GenBank/DDBJ whole genome shotgun (WGS) entry which is preliminary data.</text>
</comment>
<evidence type="ECO:0000313" key="3">
    <source>
        <dbReference type="Proteomes" id="UP000822688"/>
    </source>
</evidence>
<gene>
    <name evidence="2" type="ORF">KC19_2G136200</name>
</gene>
<evidence type="ECO:0000256" key="1">
    <source>
        <dbReference type="SAM" id="Phobius"/>
    </source>
</evidence>
<keyword evidence="1" id="KW-1133">Transmembrane helix</keyword>
<sequence>MECRKVQEQAWDEREVHVVVVGSSSSYQSLRFALLASRWLPLPLGILVWSALHLLLLFVETLILLVLVVFLLYNDFMFHFYLIPVLFIFVALWDIVVLIMDTLRCIYVTIRVIASGEATPGTATKVALERIGGIRLFRCVRTVAEYRSNERDGRRWLIPFLITILLIQECWSGRIEPGVAREPVMDPEEPRQPREGFLKLRLKRLCEEIMPHFDVVSF</sequence>
<dbReference type="Proteomes" id="UP000822688">
    <property type="component" value="Chromosome 2"/>
</dbReference>
<keyword evidence="1" id="KW-0472">Membrane</keyword>
<organism evidence="2 3">
    <name type="scientific">Ceratodon purpureus</name>
    <name type="common">Fire moss</name>
    <name type="synonym">Dicranum purpureum</name>
    <dbReference type="NCBI Taxonomy" id="3225"/>
    <lineage>
        <taxon>Eukaryota</taxon>
        <taxon>Viridiplantae</taxon>
        <taxon>Streptophyta</taxon>
        <taxon>Embryophyta</taxon>
        <taxon>Bryophyta</taxon>
        <taxon>Bryophytina</taxon>
        <taxon>Bryopsida</taxon>
        <taxon>Dicranidae</taxon>
        <taxon>Pseudoditrichales</taxon>
        <taxon>Ditrichaceae</taxon>
        <taxon>Ceratodon</taxon>
    </lineage>
</organism>
<dbReference type="AlphaFoldDB" id="A0A8T0IVQ6"/>
<name>A0A8T0IVQ6_CERPU</name>
<feature type="transmembrane region" description="Helical" evidence="1">
    <location>
        <begin position="46"/>
        <end position="73"/>
    </location>
</feature>
<dbReference type="EMBL" id="CM026422">
    <property type="protein sequence ID" value="KAG0587039.1"/>
    <property type="molecule type" value="Genomic_DNA"/>
</dbReference>
<feature type="transmembrane region" description="Helical" evidence="1">
    <location>
        <begin position="80"/>
        <end position="100"/>
    </location>
</feature>
<keyword evidence="3" id="KW-1185">Reference proteome</keyword>